<proteinExistence type="predicted"/>
<comment type="caution">
    <text evidence="1">The sequence shown here is derived from an EMBL/GenBank/DDBJ whole genome shotgun (WGS) entry which is preliminary data.</text>
</comment>
<sequence length="65" mass="7411">MVTPRGNLMELIDNISDKKIMAERLGYMTQTDELHNTILRWLDEVDSETDLSKMAAMIIAEVKNG</sequence>
<gene>
    <name evidence="1" type="ORF">LCGC14_1132730</name>
</gene>
<protein>
    <submittedName>
        <fullName evidence="1">Uncharacterized protein</fullName>
    </submittedName>
</protein>
<reference evidence="1" key="1">
    <citation type="journal article" date="2015" name="Nature">
        <title>Complex archaea that bridge the gap between prokaryotes and eukaryotes.</title>
        <authorList>
            <person name="Spang A."/>
            <person name="Saw J.H."/>
            <person name="Jorgensen S.L."/>
            <person name="Zaremba-Niedzwiedzka K."/>
            <person name="Martijn J."/>
            <person name="Lind A.E."/>
            <person name="van Eijk R."/>
            <person name="Schleper C."/>
            <person name="Guy L."/>
            <person name="Ettema T.J."/>
        </authorList>
    </citation>
    <scope>NUCLEOTIDE SEQUENCE</scope>
</reference>
<organism evidence="1">
    <name type="scientific">marine sediment metagenome</name>
    <dbReference type="NCBI Taxonomy" id="412755"/>
    <lineage>
        <taxon>unclassified sequences</taxon>
        <taxon>metagenomes</taxon>
        <taxon>ecological metagenomes</taxon>
    </lineage>
</organism>
<accession>A0A0F9Q6E7</accession>
<evidence type="ECO:0000313" key="1">
    <source>
        <dbReference type="EMBL" id="KKN00943.1"/>
    </source>
</evidence>
<name>A0A0F9Q6E7_9ZZZZ</name>
<dbReference type="EMBL" id="LAZR01005317">
    <property type="protein sequence ID" value="KKN00943.1"/>
    <property type="molecule type" value="Genomic_DNA"/>
</dbReference>
<dbReference type="AlphaFoldDB" id="A0A0F9Q6E7"/>